<feature type="transmembrane region" description="Helical" evidence="1">
    <location>
        <begin position="19"/>
        <end position="38"/>
    </location>
</feature>
<keyword evidence="3" id="KW-1185">Reference proteome</keyword>
<organism evidence="2 3">
    <name type="scientific">Petropleomorpha daqingensis</name>
    <dbReference type="NCBI Taxonomy" id="2026353"/>
    <lineage>
        <taxon>Bacteria</taxon>
        <taxon>Bacillati</taxon>
        <taxon>Actinomycetota</taxon>
        <taxon>Actinomycetes</taxon>
        <taxon>Geodermatophilales</taxon>
        <taxon>Geodermatophilaceae</taxon>
        <taxon>Petropleomorpha</taxon>
    </lineage>
</organism>
<evidence type="ECO:0000313" key="3">
    <source>
        <dbReference type="Proteomes" id="UP000541969"/>
    </source>
</evidence>
<keyword evidence="1" id="KW-0472">Membrane</keyword>
<protein>
    <submittedName>
        <fullName evidence="2">Uncharacterized protein</fullName>
    </submittedName>
</protein>
<feature type="transmembrane region" description="Helical" evidence="1">
    <location>
        <begin position="234"/>
        <end position="250"/>
    </location>
</feature>
<feature type="transmembrane region" description="Helical" evidence="1">
    <location>
        <begin position="202"/>
        <end position="222"/>
    </location>
</feature>
<gene>
    <name evidence="2" type="ORF">GGQ55_004611</name>
</gene>
<evidence type="ECO:0000256" key="1">
    <source>
        <dbReference type="SAM" id="Phobius"/>
    </source>
</evidence>
<dbReference type="EMBL" id="JACBZT010000001">
    <property type="protein sequence ID" value="NYJ08333.1"/>
    <property type="molecule type" value="Genomic_DNA"/>
</dbReference>
<feature type="transmembrane region" description="Helical" evidence="1">
    <location>
        <begin position="159"/>
        <end position="182"/>
    </location>
</feature>
<dbReference type="AlphaFoldDB" id="A0A853CQY6"/>
<name>A0A853CQY6_9ACTN</name>
<comment type="caution">
    <text evidence="2">The sequence shown here is derived from an EMBL/GenBank/DDBJ whole genome shotgun (WGS) entry which is preliminary data.</text>
</comment>
<accession>A0A853CQY6</accession>
<keyword evidence="1" id="KW-0812">Transmembrane</keyword>
<dbReference type="RefSeq" id="WP_179720832.1">
    <property type="nucleotide sequence ID" value="NZ_JACBZT010000001.1"/>
</dbReference>
<proteinExistence type="predicted"/>
<dbReference type="Proteomes" id="UP000541969">
    <property type="component" value="Unassembled WGS sequence"/>
</dbReference>
<feature type="transmembrane region" description="Helical" evidence="1">
    <location>
        <begin position="84"/>
        <end position="101"/>
    </location>
</feature>
<feature type="transmembrane region" description="Helical" evidence="1">
    <location>
        <begin position="121"/>
        <end position="139"/>
    </location>
</feature>
<feature type="transmembrane region" description="Helical" evidence="1">
    <location>
        <begin position="50"/>
        <end position="72"/>
    </location>
</feature>
<evidence type="ECO:0000313" key="2">
    <source>
        <dbReference type="EMBL" id="NYJ08333.1"/>
    </source>
</evidence>
<keyword evidence="1" id="KW-1133">Transmembrane helix</keyword>
<reference evidence="2 3" key="1">
    <citation type="submission" date="2020-07" db="EMBL/GenBank/DDBJ databases">
        <title>Sequencing the genomes of 1000 actinobacteria strains.</title>
        <authorList>
            <person name="Klenk H.-P."/>
        </authorList>
    </citation>
    <scope>NUCLEOTIDE SEQUENCE [LARGE SCALE GENOMIC DNA]</scope>
    <source>
        <strain evidence="2 3">DSM 104001</strain>
    </source>
</reference>
<sequence>MAAPGAALAADEVQAGTRVLLSTFVGLTLLAVLALLVFSGRADEAFAWTIRVEITAAFLGAAFAAGCVLSLLSLRQRRWTRIRVPVATVAVFTVITSTATLVHHHRLHLADGGALARSAAWVWLTVYLVVPIACVLVLARQESGRDRQQEVRRPLPGWLRALLAVQGVVLATAGIVLFLGCLDVHHEARAITRFWPWDLTPLSGQVVGAWLIAFGVAAGLSIRERDLARLRIPAIAYTVFGVLELLVLLRSRASVRADDPWLWVYVAVLVAAVGTGGYGWWAASGTGRPAERRAEPGGDVGEDLDVVLGREAER</sequence>
<feature type="transmembrane region" description="Helical" evidence="1">
    <location>
        <begin position="262"/>
        <end position="283"/>
    </location>
</feature>